<feature type="region of interest" description="Disordered" evidence="1">
    <location>
        <begin position="53"/>
        <end position="78"/>
    </location>
</feature>
<dbReference type="Pfam" id="PF13822">
    <property type="entry name" value="ACC_epsilon"/>
    <property type="match status" value="1"/>
</dbReference>
<protein>
    <submittedName>
        <fullName evidence="2">Acyl-CoA carboxylase subunit epsilon</fullName>
    </submittedName>
</protein>
<comment type="caution">
    <text evidence="2">The sequence shown here is derived from an EMBL/GenBank/DDBJ whole genome shotgun (WGS) entry which is preliminary data.</text>
</comment>
<feature type="region of interest" description="Disordered" evidence="1">
    <location>
        <begin position="1"/>
        <end position="25"/>
    </location>
</feature>
<dbReference type="InterPro" id="IPR032716">
    <property type="entry name" value="ACC_epsilon"/>
</dbReference>
<accession>A0ABU2S3B0</accession>
<dbReference type="EMBL" id="JAVREV010000003">
    <property type="protein sequence ID" value="MDT0442565.1"/>
    <property type="molecule type" value="Genomic_DNA"/>
</dbReference>
<evidence type="ECO:0000313" key="2">
    <source>
        <dbReference type="EMBL" id="MDT0442565.1"/>
    </source>
</evidence>
<sequence>MSGRMAGTAAVPGPGGEETGGIRVVRGNPADDEVAAAVTAVLMMLTAAENRAAADQVRGRWSAPTDRMTRRPVRDGWA</sequence>
<organism evidence="2 3">
    <name type="scientific">Streptomyces johnsoniae</name>
    <dbReference type="NCBI Taxonomy" id="3075532"/>
    <lineage>
        <taxon>Bacteria</taxon>
        <taxon>Bacillati</taxon>
        <taxon>Actinomycetota</taxon>
        <taxon>Actinomycetes</taxon>
        <taxon>Kitasatosporales</taxon>
        <taxon>Streptomycetaceae</taxon>
        <taxon>Streptomyces</taxon>
    </lineage>
</organism>
<proteinExistence type="predicted"/>
<dbReference type="Proteomes" id="UP001183615">
    <property type="component" value="Unassembled WGS sequence"/>
</dbReference>
<name>A0ABU2S3B0_9ACTN</name>
<evidence type="ECO:0000313" key="3">
    <source>
        <dbReference type="Proteomes" id="UP001183615"/>
    </source>
</evidence>
<keyword evidence="3" id="KW-1185">Reference proteome</keyword>
<feature type="compositionally biased region" description="Basic and acidic residues" evidence="1">
    <location>
        <begin position="67"/>
        <end position="78"/>
    </location>
</feature>
<dbReference type="RefSeq" id="WP_311616988.1">
    <property type="nucleotide sequence ID" value="NZ_JAVREV010000003.1"/>
</dbReference>
<reference evidence="3" key="1">
    <citation type="submission" date="2023-07" db="EMBL/GenBank/DDBJ databases">
        <title>30 novel species of actinomycetes from the DSMZ collection.</title>
        <authorList>
            <person name="Nouioui I."/>
        </authorList>
    </citation>
    <scope>NUCLEOTIDE SEQUENCE [LARGE SCALE GENOMIC DNA]</scope>
    <source>
        <strain evidence="3">DSM 41886</strain>
    </source>
</reference>
<evidence type="ECO:0000256" key="1">
    <source>
        <dbReference type="SAM" id="MobiDB-lite"/>
    </source>
</evidence>
<gene>
    <name evidence="2" type="ORF">RM779_08135</name>
</gene>